<comment type="caution">
    <text evidence="2">The sequence shown here is derived from an EMBL/GenBank/DDBJ whole genome shotgun (WGS) entry which is preliminary data.</text>
</comment>
<dbReference type="AlphaFoldDB" id="A0A6G0QCV6"/>
<reference evidence="2 3" key="1">
    <citation type="submission" date="2018-09" db="EMBL/GenBank/DDBJ databases">
        <title>Genomic investigation of the strawberry pathogen Phytophthora fragariae indicates pathogenicity is determined by transcriptional variation in three key races.</title>
        <authorList>
            <person name="Adams T.M."/>
            <person name="Armitage A.D."/>
            <person name="Sobczyk M.K."/>
            <person name="Bates H.J."/>
            <person name="Dunwell J.M."/>
            <person name="Nellist C.F."/>
            <person name="Harrison R.J."/>
        </authorList>
    </citation>
    <scope>NUCLEOTIDE SEQUENCE [LARGE SCALE GENOMIC DNA]</scope>
    <source>
        <strain evidence="2 3">NOV-77</strain>
    </source>
</reference>
<feature type="region of interest" description="Disordered" evidence="1">
    <location>
        <begin position="1"/>
        <end position="26"/>
    </location>
</feature>
<dbReference type="Proteomes" id="UP000486351">
    <property type="component" value="Unassembled WGS sequence"/>
</dbReference>
<protein>
    <submittedName>
        <fullName evidence="2">Uncharacterized protein</fullName>
    </submittedName>
</protein>
<sequence length="87" mass="9393">MYEQLEEKAAAKSKTKQPQARASYHYEKRGGYGDVELVNDGKGKSVRKAQLRAASSSGEPTSLPTALLDGKIDVGHSTIFIVLIGRS</sequence>
<gene>
    <name evidence="2" type="ORF">PF008_g28173</name>
</gene>
<organism evidence="2 3">
    <name type="scientific">Phytophthora fragariae</name>
    <dbReference type="NCBI Taxonomy" id="53985"/>
    <lineage>
        <taxon>Eukaryota</taxon>
        <taxon>Sar</taxon>
        <taxon>Stramenopiles</taxon>
        <taxon>Oomycota</taxon>
        <taxon>Peronosporomycetes</taxon>
        <taxon>Peronosporales</taxon>
        <taxon>Peronosporaceae</taxon>
        <taxon>Phytophthora</taxon>
    </lineage>
</organism>
<proteinExistence type="predicted"/>
<feature type="compositionally biased region" description="Basic and acidic residues" evidence="1">
    <location>
        <begin position="1"/>
        <end position="10"/>
    </location>
</feature>
<evidence type="ECO:0000313" key="3">
    <source>
        <dbReference type="Proteomes" id="UP000486351"/>
    </source>
</evidence>
<dbReference type="EMBL" id="QXFY01004030">
    <property type="protein sequence ID" value="KAE9280261.1"/>
    <property type="molecule type" value="Genomic_DNA"/>
</dbReference>
<evidence type="ECO:0000256" key="1">
    <source>
        <dbReference type="SAM" id="MobiDB-lite"/>
    </source>
</evidence>
<evidence type="ECO:0000313" key="2">
    <source>
        <dbReference type="EMBL" id="KAE9280261.1"/>
    </source>
</evidence>
<accession>A0A6G0QCV6</accession>
<name>A0A6G0QCV6_9STRA</name>